<reference evidence="2 3" key="1">
    <citation type="submission" date="2020-08" db="EMBL/GenBank/DDBJ databases">
        <title>Genomic Encyclopedia of Type Strains, Phase IV (KMG-IV): sequencing the most valuable type-strain genomes for metagenomic binning, comparative biology and taxonomic classification.</title>
        <authorList>
            <person name="Goeker M."/>
        </authorList>
    </citation>
    <scope>NUCLEOTIDE SEQUENCE [LARGE SCALE GENOMIC DNA]</scope>
    <source>
        <strain evidence="2 3">DSM 22368</strain>
    </source>
</reference>
<dbReference type="AlphaFoldDB" id="A0A7X0JSI8"/>
<gene>
    <name evidence="2" type="ORF">HNR48_000849</name>
</gene>
<evidence type="ECO:0000256" key="1">
    <source>
        <dbReference type="SAM" id="SignalP"/>
    </source>
</evidence>
<dbReference type="PANTHER" id="PTHR43737:SF1">
    <property type="entry name" value="DUF1501 DOMAIN-CONTAINING PROTEIN"/>
    <property type="match status" value="1"/>
</dbReference>
<proteinExistence type="predicted"/>
<dbReference type="InParanoid" id="A0A7X0JSI8"/>
<dbReference type="RefSeq" id="WP_166850855.1">
    <property type="nucleotide sequence ID" value="NZ_JAAONY010000001.1"/>
</dbReference>
<organism evidence="2 3">
    <name type="scientific">Pseudoteredinibacter isoporae</name>
    <dbReference type="NCBI Taxonomy" id="570281"/>
    <lineage>
        <taxon>Bacteria</taxon>
        <taxon>Pseudomonadati</taxon>
        <taxon>Pseudomonadota</taxon>
        <taxon>Gammaproteobacteria</taxon>
        <taxon>Cellvibrionales</taxon>
        <taxon>Cellvibrionaceae</taxon>
        <taxon>Pseudoteredinibacter</taxon>
    </lineage>
</organism>
<dbReference type="PROSITE" id="PS51318">
    <property type="entry name" value="TAT"/>
    <property type="match status" value="1"/>
</dbReference>
<evidence type="ECO:0000313" key="3">
    <source>
        <dbReference type="Proteomes" id="UP000528457"/>
    </source>
</evidence>
<keyword evidence="1" id="KW-0732">Signal</keyword>
<dbReference type="PANTHER" id="PTHR43737">
    <property type="entry name" value="BLL7424 PROTEIN"/>
    <property type="match status" value="1"/>
</dbReference>
<dbReference type="InterPro" id="IPR006311">
    <property type="entry name" value="TAT_signal"/>
</dbReference>
<feature type="signal peptide" evidence="1">
    <location>
        <begin position="1"/>
        <end position="23"/>
    </location>
</feature>
<comment type="caution">
    <text evidence="2">The sequence shown here is derived from an EMBL/GenBank/DDBJ whole genome shotgun (WGS) entry which is preliminary data.</text>
</comment>
<sequence>MLKNLTRRKFVQGSMAAGLAATAAPSFSLPKPQGQIPPPLNIDQRKRALVCIMLDGGNDSYNMLVPRSQAHYQEYSKTRGNLALAKDQLLPLNGFKDGEGREFALHPSMSEVAELFDQEKLSFVANIAPLIEPTNKQAFLNRSARVPLGLLSHADQFKHWQTSRPDLRVQQGWFGYFADVLQANKKADQIPMNISLAGSNIMQNGRRSTHYSITGSGSVGLVVNEEESALNRAILRSFETVLNTSYSGDPFKQTYLSITREAQLQHQKFSDAVEKVSLPIDFSDSDLSQQLSKVAQCIAAAEELGLPQQTYFLRYIGWDHHDDLLANQARMLRVLSKAMGEFQRALELMGLSEQVLSFTGSDFGRTLTSNGNGSDHGWGGHCMVMGDAVKGGKVLGEYPALSLGDNNPLDVGGGVLIPTLPTDVLFAQLSMWFGVSEEDIPRLFPNLQNFAGLTDDPWPRLDLLKS</sequence>
<dbReference type="InterPro" id="IPR010869">
    <property type="entry name" value="DUF1501"/>
</dbReference>
<accession>A0A7X0JSI8</accession>
<evidence type="ECO:0000313" key="2">
    <source>
        <dbReference type="EMBL" id="MBB6520571.1"/>
    </source>
</evidence>
<dbReference type="EMBL" id="JACHHT010000001">
    <property type="protein sequence ID" value="MBB6520571.1"/>
    <property type="molecule type" value="Genomic_DNA"/>
</dbReference>
<keyword evidence="3" id="KW-1185">Reference proteome</keyword>
<dbReference type="Pfam" id="PF07394">
    <property type="entry name" value="DUF1501"/>
    <property type="match status" value="1"/>
</dbReference>
<dbReference type="Proteomes" id="UP000528457">
    <property type="component" value="Unassembled WGS sequence"/>
</dbReference>
<name>A0A7X0JSI8_9GAMM</name>
<feature type="chain" id="PRO_5031245313" evidence="1">
    <location>
        <begin position="24"/>
        <end position="466"/>
    </location>
</feature>
<protein>
    <submittedName>
        <fullName evidence="2">Uncharacterized protein (DUF1501 family)</fullName>
    </submittedName>
</protein>